<dbReference type="EMBL" id="JALJOR010000015">
    <property type="protein sequence ID" value="KAK9805468.1"/>
    <property type="molecule type" value="Genomic_DNA"/>
</dbReference>
<evidence type="ECO:0000256" key="1">
    <source>
        <dbReference type="SAM" id="Phobius"/>
    </source>
</evidence>
<feature type="transmembrane region" description="Helical" evidence="1">
    <location>
        <begin position="19"/>
        <end position="39"/>
    </location>
</feature>
<dbReference type="Proteomes" id="UP001489004">
    <property type="component" value="Unassembled WGS sequence"/>
</dbReference>
<protein>
    <submittedName>
        <fullName evidence="2">Uncharacterized protein</fullName>
    </submittedName>
</protein>
<evidence type="ECO:0000313" key="2">
    <source>
        <dbReference type="EMBL" id="KAK9805468.1"/>
    </source>
</evidence>
<feature type="transmembrane region" description="Helical" evidence="1">
    <location>
        <begin position="45"/>
        <end position="70"/>
    </location>
</feature>
<proteinExistence type="predicted"/>
<keyword evidence="1" id="KW-0472">Membrane</keyword>
<feature type="transmembrane region" description="Helical" evidence="1">
    <location>
        <begin position="165"/>
        <end position="188"/>
    </location>
</feature>
<organism evidence="2 3">
    <name type="scientific">[Myrmecia] bisecta</name>
    <dbReference type="NCBI Taxonomy" id="41462"/>
    <lineage>
        <taxon>Eukaryota</taxon>
        <taxon>Viridiplantae</taxon>
        <taxon>Chlorophyta</taxon>
        <taxon>core chlorophytes</taxon>
        <taxon>Trebouxiophyceae</taxon>
        <taxon>Trebouxiales</taxon>
        <taxon>Trebouxiaceae</taxon>
        <taxon>Myrmecia</taxon>
    </lineage>
</organism>
<keyword evidence="3" id="KW-1185">Reference proteome</keyword>
<feature type="transmembrane region" description="Helical" evidence="1">
    <location>
        <begin position="107"/>
        <end position="126"/>
    </location>
</feature>
<sequence length="237" mass="25671">MECAFICFQARKSVSTSSLAVAVFALMWLSGLRVAFIHSPIPARLVLVLMAVACMAPINLGAAAYLRWHARTSAECLRHERIKALTALIASTVAMACVLLQRPGDMGTAGAPICVATIHAWMVPFYQVRVATARPLHMLLYLNFVFMMVGRWCLLARISASPPPFAWPLLPTGLLTSVVAPLALGGVLEAGSRAAFLREFTARTGSQPLPELGPVWQRVLPCLGTQQGLMRASLAFW</sequence>
<reference evidence="2 3" key="1">
    <citation type="journal article" date="2024" name="Nat. Commun.">
        <title>Phylogenomics reveals the evolutionary origins of lichenization in chlorophyte algae.</title>
        <authorList>
            <person name="Puginier C."/>
            <person name="Libourel C."/>
            <person name="Otte J."/>
            <person name="Skaloud P."/>
            <person name="Haon M."/>
            <person name="Grisel S."/>
            <person name="Petersen M."/>
            <person name="Berrin J.G."/>
            <person name="Delaux P.M."/>
            <person name="Dal Grande F."/>
            <person name="Keller J."/>
        </authorList>
    </citation>
    <scope>NUCLEOTIDE SEQUENCE [LARGE SCALE GENOMIC DNA]</scope>
    <source>
        <strain evidence="2 3">SAG 2043</strain>
    </source>
</reference>
<name>A0AAW1PAL3_9CHLO</name>
<accession>A0AAW1PAL3</accession>
<evidence type="ECO:0000313" key="3">
    <source>
        <dbReference type="Proteomes" id="UP001489004"/>
    </source>
</evidence>
<comment type="caution">
    <text evidence="2">The sequence shown here is derived from an EMBL/GenBank/DDBJ whole genome shotgun (WGS) entry which is preliminary data.</text>
</comment>
<feature type="transmembrane region" description="Helical" evidence="1">
    <location>
        <begin position="82"/>
        <end position="101"/>
    </location>
</feature>
<keyword evidence="1" id="KW-1133">Transmembrane helix</keyword>
<keyword evidence="1" id="KW-0812">Transmembrane</keyword>
<gene>
    <name evidence="2" type="ORF">WJX72_000084</name>
</gene>
<dbReference type="AlphaFoldDB" id="A0AAW1PAL3"/>
<feature type="transmembrane region" description="Helical" evidence="1">
    <location>
        <begin position="138"/>
        <end position="159"/>
    </location>
</feature>